<dbReference type="EMBL" id="CP038462">
    <property type="protein sequence ID" value="QCC76497.1"/>
    <property type="molecule type" value="Genomic_DNA"/>
</dbReference>
<dbReference type="Proteomes" id="UP000630594">
    <property type="component" value="Unassembled WGS sequence"/>
</dbReference>
<gene>
    <name evidence="2" type="ORF">E2C04_03395</name>
    <name evidence="1" type="ORF">GCM10007231_01050</name>
</gene>
<evidence type="ECO:0000313" key="4">
    <source>
        <dbReference type="Proteomes" id="UP000630594"/>
    </source>
</evidence>
<keyword evidence="4" id="KW-1185">Reference proteome</keyword>
<reference evidence="1" key="5">
    <citation type="submission" date="2024-05" db="EMBL/GenBank/DDBJ databases">
        <authorList>
            <person name="Sun Q."/>
            <person name="Sedlacek I."/>
        </authorList>
    </citation>
    <scope>NUCLEOTIDE SEQUENCE</scope>
    <source>
        <strain evidence="1">CCM 7403</strain>
    </source>
</reference>
<evidence type="ECO:0000313" key="1">
    <source>
        <dbReference type="EMBL" id="GGD06124.1"/>
    </source>
</evidence>
<dbReference type="Proteomes" id="UP000297025">
    <property type="component" value="Chromosome"/>
</dbReference>
<dbReference type="AlphaFoldDB" id="A0A4V1CW96"/>
<reference evidence="1" key="2">
    <citation type="journal article" date="2014" name="Int. J. Syst. Evol. Microbiol.">
        <title>Complete genome of a new Firmicutes species belonging to the dominant human colonic microbiota ('Ruminococcus bicirculans') reveals two chromosomes and a selective capacity to utilize plant glucans.</title>
        <authorList>
            <consortium name="NISC Comparative Sequencing Program"/>
            <person name="Wegmann U."/>
            <person name="Louis P."/>
            <person name="Goesmann A."/>
            <person name="Henrissat B."/>
            <person name="Duncan S.H."/>
            <person name="Flint H.J."/>
        </authorList>
    </citation>
    <scope>NUCLEOTIDE SEQUENCE</scope>
    <source>
        <strain evidence="1">CCM 7403</strain>
    </source>
</reference>
<dbReference type="KEGG" id="ndp:E2C04_03395"/>
<organism evidence="2 3">
    <name type="scientific">Nocardioides daphniae</name>
    <dbReference type="NCBI Taxonomy" id="402297"/>
    <lineage>
        <taxon>Bacteria</taxon>
        <taxon>Bacillati</taxon>
        <taxon>Actinomycetota</taxon>
        <taxon>Actinomycetes</taxon>
        <taxon>Propionibacteriales</taxon>
        <taxon>Nocardioidaceae</taxon>
        <taxon>Nocardioides</taxon>
    </lineage>
</organism>
<name>A0A4V1CW96_9ACTN</name>
<accession>A0A4V1CW96</accession>
<dbReference type="OrthoDB" id="5975956at2"/>
<evidence type="ECO:0000313" key="2">
    <source>
        <dbReference type="EMBL" id="QCC76497.1"/>
    </source>
</evidence>
<reference evidence="2 3" key="1">
    <citation type="journal article" date="2008" name="Int. J. Syst. Evol. Microbiol.">
        <title>Nocardioides daphniae sp. nov., isolated from Daphnia cucullata (Crustacea: Cladocera).</title>
        <authorList>
            <person name="Toth E.M."/>
            <person name="Keki Z."/>
            <person name="Homonnay Z.G."/>
            <person name="Borsodi A.K."/>
            <person name="Marialigeti K."/>
            <person name="Schumann P."/>
        </authorList>
    </citation>
    <scope>NUCLEOTIDE SEQUENCE [LARGE SCALE GENOMIC DNA]</scope>
    <source>
        <strain evidence="2 3">JCM 16608</strain>
    </source>
</reference>
<dbReference type="EMBL" id="BMCK01000001">
    <property type="protein sequence ID" value="GGD06124.1"/>
    <property type="molecule type" value="Genomic_DNA"/>
</dbReference>
<reference evidence="4" key="3">
    <citation type="journal article" date="2019" name="Int. J. Syst. Evol. Microbiol.">
        <title>The Global Catalogue of Microorganisms (GCM) 10K type strain sequencing project: providing services to taxonomists for standard genome sequencing and annotation.</title>
        <authorList>
            <consortium name="The Broad Institute Genomics Platform"/>
            <consortium name="The Broad Institute Genome Sequencing Center for Infectious Disease"/>
            <person name="Wu L."/>
            <person name="Ma J."/>
        </authorList>
    </citation>
    <scope>NUCLEOTIDE SEQUENCE [LARGE SCALE GENOMIC DNA]</scope>
    <source>
        <strain evidence="4">CCM 7403</strain>
    </source>
</reference>
<reference evidence="2" key="4">
    <citation type="submission" date="2019-03" db="EMBL/GenBank/DDBJ databases">
        <authorList>
            <person name="Huang Y."/>
        </authorList>
    </citation>
    <scope>NUCLEOTIDE SEQUENCE</scope>
    <source>
        <strain evidence="2">JCM 16608</strain>
    </source>
</reference>
<proteinExistence type="predicted"/>
<dbReference type="RefSeq" id="WP_135831546.1">
    <property type="nucleotide sequence ID" value="NZ_BMCK01000001.1"/>
</dbReference>
<protein>
    <submittedName>
        <fullName evidence="2">Uncharacterized protein</fullName>
    </submittedName>
</protein>
<sequence>MTVFLAWTAAPLPDDEVARLEGPWTELRVAGPGLVLVESTESLSRVYHALKWSLEDEDAALVVTPVLERPKLKGLAPGTTTWLRDRTPRSADGED</sequence>
<evidence type="ECO:0000313" key="3">
    <source>
        <dbReference type="Proteomes" id="UP000297025"/>
    </source>
</evidence>